<dbReference type="Ensembl" id="ENSCLMT00005048036.1">
    <property type="protein sequence ID" value="ENSCLMP00005046426.1"/>
    <property type="gene ID" value="ENSCLMG00005021382.1"/>
</dbReference>
<keyword evidence="7" id="KW-0106">Calcium</keyword>
<sequence length="583" mass="65948">FKLWSESDCYVILTLPTATAKTYRTTTVSNNNNPEWNETFTFRVPTHVKNILEITLYDEDPFARDDKFAELLFDVTNLTIGMKETKAFTINPEVKTCAVIWSNSKSCTSHTSVFSVQVPAIAVVASGGGSRAMTGTLGSLRGLKDIGVLDAVSYITGVSGSTWAMSALYQEANWSQEDMDSVISEKKEQMTKSMLSLFSPEKLQYYREEIAEKEQNGYSVSLIDMLGLVFEQLVFGKVITSTLSEQQRAVNDGQNPLPIYTAVNMKDMAKEWCEFTPYEVGIQKYGAFVQTEAFGSQFFLGHFVKKLPEVRIPYLIGKTTSSLLLRFIVLLTDVDTEPSTLDTQLICPTTDITSAVTDFFKNRPAIAEMYNFMRGLFMHMDYNQHSSFVAWKETHLDAFPNQLTPSDSTLRLIDSGHAINIGCVPVLRPERDVDLIISLSYSWEPEHNLRKTAAYCKDHDIPFPNADFASLQKEPQKEVYIFEDKENPRAPIVLHFPLVNVTYKHFKCPGVKRETEEDIRAGEVDVSSNESPYLTKNFTYSEEDYESLVDLTTYNILNNKESILEALRKTSPRPPEGSGWFIR</sequence>
<evidence type="ECO:0000256" key="7">
    <source>
        <dbReference type="RuleBase" id="RU362102"/>
    </source>
</evidence>
<dbReference type="GO" id="GO:0046475">
    <property type="term" value="P:glycerophospholipid catabolic process"/>
    <property type="evidence" value="ECO:0007669"/>
    <property type="project" value="TreeGrafter"/>
</dbReference>
<dbReference type="GO" id="GO:0047498">
    <property type="term" value="F:calcium-dependent phospholipase A2 activity"/>
    <property type="evidence" value="ECO:0007669"/>
    <property type="project" value="TreeGrafter"/>
</dbReference>
<keyword evidence="5 6" id="KW-0443">Lipid metabolism</keyword>
<dbReference type="GO" id="GO:0005544">
    <property type="term" value="F:calcium-dependent phospholipid binding"/>
    <property type="evidence" value="ECO:0007669"/>
    <property type="project" value="TreeGrafter"/>
</dbReference>
<gene>
    <name evidence="10" type="primary">PLA2G4F</name>
</gene>
<dbReference type="SMART" id="SM00239">
    <property type="entry name" value="C2"/>
    <property type="match status" value="1"/>
</dbReference>
<accession>A0A8C3GAM9</accession>
<keyword evidence="4 6" id="KW-0378">Hydrolase</keyword>
<dbReference type="SUPFAM" id="SSF49562">
    <property type="entry name" value="C2 domain (Calcium/lipid-binding domain, CaLB)"/>
    <property type="match status" value="1"/>
</dbReference>
<keyword evidence="3 7" id="KW-0963">Cytoplasm</keyword>
<dbReference type="PANTHER" id="PTHR10728:SF32">
    <property type="entry name" value="CYTOSOLIC PHOSPHOLIPASE A2 BETA"/>
    <property type="match status" value="1"/>
</dbReference>
<evidence type="ECO:0000259" key="9">
    <source>
        <dbReference type="PROSITE" id="PS51210"/>
    </source>
</evidence>
<reference evidence="10" key="2">
    <citation type="submission" date="2025-09" db="UniProtKB">
        <authorList>
            <consortium name="Ensembl"/>
        </authorList>
    </citation>
    <scope>IDENTIFICATION</scope>
</reference>
<dbReference type="GO" id="GO:0005509">
    <property type="term" value="F:calcium ion binding"/>
    <property type="evidence" value="ECO:0007669"/>
    <property type="project" value="TreeGrafter"/>
</dbReference>
<dbReference type="InterPro" id="IPR035892">
    <property type="entry name" value="C2_domain_sf"/>
</dbReference>
<name>A0A8C3GAM9_CYCLU</name>
<comment type="subcellular location">
    <subcellularLocation>
        <location evidence="1">Cytoplasm</location>
    </subcellularLocation>
</comment>
<evidence type="ECO:0000256" key="3">
    <source>
        <dbReference type="ARBA" id="ARBA00022490"/>
    </source>
</evidence>
<comment type="domain">
    <text evidence="7">The N-terminal C2 domain associates with lipid membranes upon calcium binding.</text>
</comment>
<dbReference type="InterPro" id="IPR016035">
    <property type="entry name" value="Acyl_Trfase/lysoPLipase"/>
</dbReference>
<dbReference type="Pfam" id="PF01735">
    <property type="entry name" value="PLA2_B"/>
    <property type="match status" value="1"/>
</dbReference>
<feature type="domain" description="C2" evidence="8">
    <location>
        <begin position="1"/>
        <end position="88"/>
    </location>
</feature>
<evidence type="ECO:0000256" key="2">
    <source>
        <dbReference type="ARBA" id="ARBA00013278"/>
    </source>
</evidence>
<dbReference type="Proteomes" id="UP000694565">
    <property type="component" value="Unplaced"/>
</dbReference>
<evidence type="ECO:0000256" key="5">
    <source>
        <dbReference type="ARBA" id="ARBA00023098"/>
    </source>
</evidence>
<dbReference type="AlphaFoldDB" id="A0A8C3GAM9"/>
<feature type="domain" description="PLA2c" evidence="9">
    <location>
        <begin position="61"/>
        <end position="583"/>
    </location>
</feature>
<dbReference type="SUPFAM" id="SSF52151">
    <property type="entry name" value="FabD/lysophospholipase-like"/>
    <property type="match status" value="1"/>
</dbReference>
<dbReference type="PROSITE" id="PS51210">
    <property type="entry name" value="PLA2C"/>
    <property type="match status" value="1"/>
</dbReference>
<comment type="catalytic activity">
    <reaction evidence="7">
        <text>a 1,2-diacyl-sn-glycero-3-phosphocholine + H2O = a 1-acyl-sn-glycero-3-phosphocholine + a fatty acid + H(+)</text>
        <dbReference type="Rhea" id="RHEA:15801"/>
        <dbReference type="ChEBI" id="CHEBI:15377"/>
        <dbReference type="ChEBI" id="CHEBI:15378"/>
        <dbReference type="ChEBI" id="CHEBI:28868"/>
        <dbReference type="ChEBI" id="CHEBI:57643"/>
        <dbReference type="ChEBI" id="CHEBI:58168"/>
        <dbReference type="EC" id="3.1.1.4"/>
    </reaction>
</comment>
<proteinExistence type="predicted"/>
<dbReference type="PROSITE" id="PS50004">
    <property type="entry name" value="C2"/>
    <property type="match status" value="1"/>
</dbReference>
<evidence type="ECO:0000256" key="1">
    <source>
        <dbReference type="ARBA" id="ARBA00004496"/>
    </source>
</evidence>
<evidence type="ECO:0000313" key="11">
    <source>
        <dbReference type="Proteomes" id="UP000694565"/>
    </source>
</evidence>
<dbReference type="InterPro" id="IPR000008">
    <property type="entry name" value="C2_dom"/>
</dbReference>
<dbReference type="InterPro" id="IPR002642">
    <property type="entry name" value="LysoPLipase_cat_dom"/>
</dbReference>
<dbReference type="Gene3D" id="2.60.40.150">
    <property type="entry name" value="C2 domain"/>
    <property type="match status" value="1"/>
</dbReference>
<keyword evidence="7" id="KW-0479">Metal-binding</keyword>
<keyword evidence="11" id="KW-1185">Reference proteome</keyword>
<organism evidence="10 11">
    <name type="scientific">Cyclopterus lumpus</name>
    <name type="common">Lumpsucker</name>
    <dbReference type="NCBI Taxonomy" id="8103"/>
    <lineage>
        <taxon>Eukaryota</taxon>
        <taxon>Metazoa</taxon>
        <taxon>Chordata</taxon>
        <taxon>Craniata</taxon>
        <taxon>Vertebrata</taxon>
        <taxon>Euteleostomi</taxon>
        <taxon>Actinopterygii</taxon>
        <taxon>Neopterygii</taxon>
        <taxon>Teleostei</taxon>
        <taxon>Neoteleostei</taxon>
        <taxon>Acanthomorphata</taxon>
        <taxon>Eupercaria</taxon>
        <taxon>Perciformes</taxon>
        <taxon>Cottioidei</taxon>
        <taxon>Cottales</taxon>
        <taxon>Cyclopteridae</taxon>
        <taxon>Cyclopterus</taxon>
    </lineage>
</organism>
<reference evidence="10" key="1">
    <citation type="submission" date="2025-08" db="UniProtKB">
        <authorList>
            <consortium name="Ensembl"/>
        </authorList>
    </citation>
    <scope>IDENTIFICATION</scope>
</reference>
<protein>
    <recommendedName>
        <fullName evidence="2 7">Phospholipase A2</fullName>
        <ecNumber evidence="2 7">3.1.1.4</ecNumber>
    </recommendedName>
</protein>
<dbReference type="PANTHER" id="PTHR10728">
    <property type="entry name" value="CYTOSOLIC PHOSPHOLIPASE A2"/>
    <property type="match status" value="1"/>
</dbReference>
<evidence type="ECO:0000313" key="10">
    <source>
        <dbReference type="Ensembl" id="ENSCLMP00005046426.1"/>
    </source>
</evidence>
<dbReference type="GO" id="GO:0005829">
    <property type="term" value="C:cytosol"/>
    <property type="evidence" value="ECO:0007669"/>
    <property type="project" value="TreeGrafter"/>
</dbReference>
<dbReference type="EC" id="3.1.1.4" evidence="2 7"/>
<dbReference type="GeneTree" id="ENSGT01030000234606"/>
<evidence type="ECO:0000259" key="8">
    <source>
        <dbReference type="PROSITE" id="PS50004"/>
    </source>
</evidence>
<dbReference type="Pfam" id="PF00168">
    <property type="entry name" value="C2"/>
    <property type="match status" value="1"/>
</dbReference>
<dbReference type="SMART" id="SM00022">
    <property type="entry name" value="PLAc"/>
    <property type="match status" value="1"/>
</dbReference>
<keyword evidence="6 7" id="KW-0442">Lipid degradation</keyword>
<dbReference type="Gene3D" id="3.40.1090.10">
    <property type="entry name" value="Cytosolic phospholipase A2 catalytic domain"/>
    <property type="match status" value="1"/>
</dbReference>
<evidence type="ECO:0000256" key="6">
    <source>
        <dbReference type="PROSITE-ProRule" id="PRU00555"/>
    </source>
</evidence>
<evidence type="ECO:0000256" key="4">
    <source>
        <dbReference type="ARBA" id="ARBA00022801"/>
    </source>
</evidence>